<evidence type="ECO:0000313" key="10">
    <source>
        <dbReference type="Proteomes" id="UP000278804"/>
    </source>
</evidence>
<dbReference type="Proteomes" id="UP000278804">
    <property type="component" value="Chromosome"/>
</dbReference>
<reference evidence="9 10" key="1">
    <citation type="journal article" date="2020" name="Int. J. Syst. Evol. Microbiol.">
        <title>Description of Erysipelothrix piscisicarius sp. nov., an emergent fish pathogen, and assessment of virulence using a tiger barb (Puntigrus tetrazona) infection model.</title>
        <authorList>
            <person name="Pomaranski E.K."/>
            <person name="Griffin M.J."/>
            <person name="Camus A.C."/>
            <person name="Armwood A.R."/>
            <person name="Shelley J."/>
            <person name="Waldbieser G.C."/>
            <person name="LaFrentz B.R."/>
            <person name="Garcia J.C."/>
            <person name="Yanong R."/>
            <person name="Soto E."/>
        </authorList>
    </citation>
    <scope>NUCLEOTIDE SEQUENCE [LARGE SCALE GENOMIC DNA]</scope>
    <source>
        <strain evidence="9 10">15TAL0474</strain>
    </source>
</reference>
<feature type="domain" description="Aminotransferase class V" evidence="8">
    <location>
        <begin position="19"/>
        <end position="386"/>
    </location>
</feature>
<gene>
    <name evidence="9" type="ORF">EEI45_07315</name>
</gene>
<evidence type="ECO:0000256" key="3">
    <source>
        <dbReference type="ARBA" id="ARBA00012239"/>
    </source>
</evidence>
<evidence type="ECO:0000256" key="1">
    <source>
        <dbReference type="ARBA" id="ARBA00001933"/>
    </source>
</evidence>
<dbReference type="Pfam" id="PF00266">
    <property type="entry name" value="Aminotran_5"/>
    <property type="match status" value="1"/>
</dbReference>
<evidence type="ECO:0000256" key="7">
    <source>
        <dbReference type="RuleBase" id="RU004504"/>
    </source>
</evidence>
<keyword evidence="5" id="KW-0663">Pyridoxal phosphate</keyword>
<sequence length="403" mass="44552">MDSIKKDFPFFKHHPDVSYLDNAATALKPQCVIDAVVDYYERLSSNIHRGDYDTSLETSDLYEAVRKKTADFIQTTPESLIFTSGASESLNLVASGYAKYYLKKDDVVLLNQAEHASNILPWYAMAEEIGFKVEFVPLDDAGHITLEMLSSAFHDKVKLVSMAHVSNVLGYVNDIKSFAKYAHDHGALFCLDAAQSIGHMPIDVKDLDVDFMAFSAHKMLGPTGVGVLYVKPEIQTKMYPISHGGGSNIRFDACGIVELKSGPAKFEAGTPNIEGVLGFGAALDYLTQFGMKRIHAIILPLHQRALDALNAMDHITVYNQHADMGLITFSVKGIFAQDVAAYLNREGISVRSGEHCAKLINGALNMEKSVRISFYFYNNDADVTKLIKALETITLEKCIDLYL</sequence>
<comment type="similarity">
    <text evidence="2">Belongs to the class-V pyridoxal-phosphate-dependent aminotransferase family. Csd subfamily.</text>
</comment>
<dbReference type="Gene3D" id="3.90.1150.10">
    <property type="entry name" value="Aspartate Aminotransferase, domain 1"/>
    <property type="match status" value="1"/>
</dbReference>
<keyword evidence="4" id="KW-0808">Transferase</keyword>
<dbReference type="InterPro" id="IPR016454">
    <property type="entry name" value="Cysteine_dSase"/>
</dbReference>
<dbReference type="PANTHER" id="PTHR43586">
    <property type="entry name" value="CYSTEINE DESULFURASE"/>
    <property type="match status" value="1"/>
</dbReference>
<dbReference type="PIRSF" id="PIRSF005572">
    <property type="entry name" value="NifS"/>
    <property type="match status" value="1"/>
</dbReference>
<evidence type="ECO:0000256" key="4">
    <source>
        <dbReference type="ARBA" id="ARBA00022679"/>
    </source>
</evidence>
<dbReference type="CDD" id="cd06453">
    <property type="entry name" value="SufS_like"/>
    <property type="match status" value="1"/>
</dbReference>
<evidence type="ECO:0000256" key="5">
    <source>
        <dbReference type="ARBA" id="ARBA00022898"/>
    </source>
</evidence>
<comment type="catalytic activity">
    <reaction evidence="6">
        <text>(sulfur carrier)-H + L-cysteine = (sulfur carrier)-SH + L-alanine</text>
        <dbReference type="Rhea" id="RHEA:43892"/>
        <dbReference type="Rhea" id="RHEA-COMP:14737"/>
        <dbReference type="Rhea" id="RHEA-COMP:14739"/>
        <dbReference type="ChEBI" id="CHEBI:29917"/>
        <dbReference type="ChEBI" id="CHEBI:35235"/>
        <dbReference type="ChEBI" id="CHEBI:57972"/>
        <dbReference type="ChEBI" id="CHEBI:64428"/>
        <dbReference type="EC" id="2.8.1.7"/>
    </reaction>
</comment>
<dbReference type="GO" id="GO:0031071">
    <property type="term" value="F:cysteine desulfurase activity"/>
    <property type="evidence" value="ECO:0007669"/>
    <property type="project" value="UniProtKB-EC"/>
</dbReference>
<dbReference type="EC" id="2.8.1.7" evidence="3"/>
<dbReference type="InterPro" id="IPR015422">
    <property type="entry name" value="PyrdxlP-dep_Trfase_small"/>
</dbReference>
<dbReference type="InterPro" id="IPR015424">
    <property type="entry name" value="PyrdxlP-dep_Trfase"/>
</dbReference>
<comment type="cofactor">
    <cofactor evidence="1 7">
        <name>pyridoxal 5'-phosphate</name>
        <dbReference type="ChEBI" id="CHEBI:597326"/>
    </cofactor>
</comment>
<evidence type="ECO:0000259" key="8">
    <source>
        <dbReference type="Pfam" id="PF00266"/>
    </source>
</evidence>
<evidence type="ECO:0000256" key="6">
    <source>
        <dbReference type="ARBA" id="ARBA00050776"/>
    </source>
</evidence>
<name>A0A3Q8S819_9FIRM</name>
<dbReference type="InterPro" id="IPR000192">
    <property type="entry name" value="Aminotrans_V_dom"/>
</dbReference>
<evidence type="ECO:0000256" key="2">
    <source>
        <dbReference type="ARBA" id="ARBA00010447"/>
    </source>
</evidence>
<dbReference type="RefSeq" id="WP_125164723.1">
    <property type="nucleotide sequence ID" value="NZ_CP034234.1"/>
</dbReference>
<protein>
    <recommendedName>
        <fullName evidence="3">cysteine desulfurase</fullName>
        <ecNumber evidence="3">2.8.1.7</ecNumber>
    </recommendedName>
</protein>
<dbReference type="GO" id="GO:0006534">
    <property type="term" value="P:cysteine metabolic process"/>
    <property type="evidence" value="ECO:0007669"/>
    <property type="project" value="InterPro"/>
</dbReference>
<evidence type="ECO:0000313" key="9">
    <source>
        <dbReference type="EMBL" id="AZK44561.1"/>
    </source>
</evidence>
<organism evidence="9 10">
    <name type="scientific">Erysipelothrix piscisicarius</name>
    <dbReference type="NCBI Taxonomy" id="2485784"/>
    <lineage>
        <taxon>Bacteria</taxon>
        <taxon>Bacillati</taxon>
        <taxon>Bacillota</taxon>
        <taxon>Erysipelotrichia</taxon>
        <taxon>Erysipelotrichales</taxon>
        <taxon>Erysipelotrichaceae</taxon>
        <taxon>Erysipelothrix</taxon>
    </lineage>
</organism>
<dbReference type="InterPro" id="IPR015421">
    <property type="entry name" value="PyrdxlP-dep_Trfase_major"/>
</dbReference>
<dbReference type="InterPro" id="IPR010970">
    <property type="entry name" value="Cys_dSase_SufS"/>
</dbReference>
<dbReference type="PANTHER" id="PTHR43586:SF8">
    <property type="entry name" value="CYSTEINE DESULFURASE 1, CHLOROPLASTIC"/>
    <property type="match status" value="1"/>
</dbReference>
<proteinExistence type="inferred from homology"/>
<dbReference type="Gene3D" id="3.40.640.10">
    <property type="entry name" value="Type I PLP-dependent aspartate aminotransferase-like (Major domain)"/>
    <property type="match status" value="1"/>
</dbReference>
<dbReference type="SUPFAM" id="SSF53383">
    <property type="entry name" value="PLP-dependent transferases"/>
    <property type="match status" value="1"/>
</dbReference>
<accession>A0A3Q8S819</accession>
<dbReference type="AlphaFoldDB" id="A0A3Q8S819"/>
<dbReference type="EMBL" id="CP034234">
    <property type="protein sequence ID" value="AZK44561.1"/>
    <property type="molecule type" value="Genomic_DNA"/>
</dbReference>
<keyword evidence="10" id="KW-1185">Reference proteome</keyword>
<dbReference type="KEGG" id="eri:EEI45_07315"/>
<dbReference type="GO" id="GO:0030170">
    <property type="term" value="F:pyridoxal phosphate binding"/>
    <property type="evidence" value="ECO:0007669"/>
    <property type="project" value="InterPro"/>
</dbReference>
<dbReference type="PROSITE" id="PS00595">
    <property type="entry name" value="AA_TRANSFER_CLASS_5"/>
    <property type="match status" value="1"/>
</dbReference>
<dbReference type="InterPro" id="IPR020578">
    <property type="entry name" value="Aminotrans_V_PyrdxlP_BS"/>
</dbReference>